<dbReference type="InterPro" id="IPR042150">
    <property type="entry name" value="MmRce1-like"/>
</dbReference>
<gene>
    <name evidence="3" type="ORF">QLQ12_46200</name>
</gene>
<reference evidence="3 4" key="1">
    <citation type="submission" date="2023-05" db="EMBL/GenBank/DDBJ databases">
        <title>Actinoplanes sp. NEAU-A12 genome sequencing.</title>
        <authorList>
            <person name="Wang Z.-S."/>
        </authorList>
    </citation>
    <scope>NUCLEOTIDE SEQUENCE [LARGE SCALE GENOMIC DNA]</scope>
    <source>
        <strain evidence="3 4">NEAU-A12</strain>
    </source>
</reference>
<feature type="transmembrane region" description="Helical" evidence="1">
    <location>
        <begin position="115"/>
        <end position="131"/>
    </location>
</feature>
<dbReference type="Pfam" id="PF02517">
    <property type="entry name" value="Rce1-like"/>
    <property type="match status" value="1"/>
</dbReference>
<evidence type="ECO:0000313" key="3">
    <source>
        <dbReference type="EMBL" id="MDI6105988.1"/>
    </source>
</evidence>
<dbReference type="PANTHER" id="PTHR35797">
    <property type="entry name" value="PROTEASE-RELATED"/>
    <property type="match status" value="1"/>
</dbReference>
<dbReference type="PANTHER" id="PTHR35797:SF1">
    <property type="entry name" value="PROTEASE"/>
    <property type="match status" value="1"/>
</dbReference>
<dbReference type="RefSeq" id="WP_282767451.1">
    <property type="nucleotide sequence ID" value="NZ_JASCTH010000066.1"/>
</dbReference>
<keyword evidence="4" id="KW-1185">Reference proteome</keyword>
<feature type="domain" description="CAAX prenyl protease 2/Lysostaphin resistance protein A-like" evidence="2">
    <location>
        <begin position="116"/>
        <end position="220"/>
    </location>
</feature>
<accession>A0ABT6X1U9</accession>
<feature type="transmembrane region" description="Helical" evidence="1">
    <location>
        <begin position="78"/>
        <end position="103"/>
    </location>
</feature>
<feature type="transmembrane region" description="Helical" evidence="1">
    <location>
        <begin position="7"/>
        <end position="26"/>
    </location>
</feature>
<dbReference type="InterPro" id="IPR003675">
    <property type="entry name" value="Rce1/LyrA-like_dom"/>
</dbReference>
<evidence type="ECO:0000259" key="2">
    <source>
        <dbReference type="Pfam" id="PF02517"/>
    </source>
</evidence>
<sequence>MSLRVRGIVVFIAIAFGGVWPYLFFARLVMGWSLVNPLVQLPVAFMPAIGAFVVRRWVTGEGFADAGLRLRVRESWRYWILAWVAPLVVTALTLACAIVAGWWQPDLTPAGGPSGILFLLLLQVVLMPVYMGEEFGWTSFLWPRLVPGRPRLSMAATGFVWAVWHYPLAFLGYAEFDDHTVSMVLWTVMFMLFEVMLCWLYARTRSVWITSLAHAGNNIVMGLLTEQLLTGDGQVNQWQILICGNVALALVCLPLLRSTVFTPAAGLHPSPAAYAAPREHLTRPNG</sequence>
<protein>
    <submittedName>
        <fullName evidence="3">Type II CAAX endopeptidase family protein</fullName>
    </submittedName>
</protein>
<feature type="transmembrane region" description="Helical" evidence="1">
    <location>
        <begin position="38"/>
        <end position="58"/>
    </location>
</feature>
<feature type="transmembrane region" description="Helical" evidence="1">
    <location>
        <begin position="180"/>
        <end position="200"/>
    </location>
</feature>
<feature type="transmembrane region" description="Helical" evidence="1">
    <location>
        <begin position="152"/>
        <end position="174"/>
    </location>
</feature>
<keyword evidence="1" id="KW-1133">Transmembrane helix</keyword>
<keyword evidence="1" id="KW-0812">Transmembrane</keyword>
<dbReference type="EMBL" id="JASCTH010000066">
    <property type="protein sequence ID" value="MDI6105988.1"/>
    <property type="molecule type" value="Genomic_DNA"/>
</dbReference>
<comment type="caution">
    <text evidence="3">The sequence shown here is derived from an EMBL/GenBank/DDBJ whole genome shotgun (WGS) entry which is preliminary data.</text>
</comment>
<keyword evidence="1" id="KW-0472">Membrane</keyword>
<organism evidence="3 4">
    <name type="scientific">Actinoplanes sandaracinus</name>
    <dbReference type="NCBI Taxonomy" id="3045177"/>
    <lineage>
        <taxon>Bacteria</taxon>
        <taxon>Bacillati</taxon>
        <taxon>Actinomycetota</taxon>
        <taxon>Actinomycetes</taxon>
        <taxon>Micromonosporales</taxon>
        <taxon>Micromonosporaceae</taxon>
        <taxon>Actinoplanes</taxon>
    </lineage>
</organism>
<name>A0ABT6X1U9_9ACTN</name>
<proteinExistence type="predicted"/>
<evidence type="ECO:0000313" key="4">
    <source>
        <dbReference type="Proteomes" id="UP001241758"/>
    </source>
</evidence>
<evidence type="ECO:0000256" key="1">
    <source>
        <dbReference type="SAM" id="Phobius"/>
    </source>
</evidence>
<dbReference type="Proteomes" id="UP001241758">
    <property type="component" value="Unassembled WGS sequence"/>
</dbReference>